<evidence type="ECO:0000313" key="3">
    <source>
        <dbReference type="Proteomes" id="UP001610432"/>
    </source>
</evidence>
<dbReference type="GeneID" id="98148990"/>
<dbReference type="Proteomes" id="UP001610432">
    <property type="component" value="Unassembled WGS sequence"/>
</dbReference>
<feature type="region of interest" description="Disordered" evidence="1">
    <location>
        <begin position="73"/>
        <end position="125"/>
    </location>
</feature>
<comment type="caution">
    <text evidence="2">The sequence shown here is derived from an EMBL/GenBank/DDBJ whole genome shotgun (WGS) entry which is preliminary data.</text>
</comment>
<evidence type="ECO:0000256" key="1">
    <source>
        <dbReference type="SAM" id="MobiDB-lite"/>
    </source>
</evidence>
<reference evidence="2 3" key="1">
    <citation type="submission" date="2024-07" db="EMBL/GenBank/DDBJ databases">
        <title>Section-level genome sequencing and comparative genomics of Aspergillus sections Usti and Cavernicolus.</title>
        <authorList>
            <consortium name="Lawrence Berkeley National Laboratory"/>
            <person name="Nybo J.L."/>
            <person name="Vesth T.C."/>
            <person name="Theobald S."/>
            <person name="Frisvad J.C."/>
            <person name="Larsen T.O."/>
            <person name="Kjaerboelling I."/>
            <person name="Rothschild-Mancinelli K."/>
            <person name="Lyhne E.K."/>
            <person name="Kogle M.E."/>
            <person name="Barry K."/>
            <person name="Clum A."/>
            <person name="Na H."/>
            <person name="Ledsgaard L."/>
            <person name="Lin J."/>
            <person name="Lipzen A."/>
            <person name="Kuo A."/>
            <person name="Riley R."/>
            <person name="Mondo S."/>
            <person name="Labutti K."/>
            <person name="Haridas S."/>
            <person name="Pangalinan J."/>
            <person name="Salamov A.A."/>
            <person name="Simmons B.A."/>
            <person name="Magnuson J.K."/>
            <person name="Chen J."/>
            <person name="Drula E."/>
            <person name="Henrissat B."/>
            <person name="Wiebenga A."/>
            <person name="Lubbers R.J."/>
            <person name="Gomes A.C."/>
            <person name="Macurrencykelacurrency M.R."/>
            <person name="Stajich J."/>
            <person name="Grigoriev I.V."/>
            <person name="Mortensen U.H."/>
            <person name="De Vries R.P."/>
            <person name="Baker S.E."/>
            <person name="Andersen M.R."/>
        </authorList>
    </citation>
    <scope>NUCLEOTIDE SEQUENCE [LARGE SCALE GENOMIC DNA]</scope>
    <source>
        <strain evidence="2 3">CBS 449.75</strain>
    </source>
</reference>
<gene>
    <name evidence="2" type="ORF">BJX67DRAFT_385692</name>
</gene>
<keyword evidence="3" id="KW-1185">Reference proteome</keyword>
<accession>A0ABR4LFZ9</accession>
<evidence type="ECO:0000313" key="2">
    <source>
        <dbReference type="EMBL" id="KAL2862317.1"/>
    </source>
</evidence>
<proteinExistence type="predicted"/>
<protein>
    <submittedName>
        <fullName evidence="2">Uncharacterized protein</fullName>
    </submittedName>
</protein>
<dbReference type="RefSeq" id="XP_070881296.1">
    <property type="nucleotide sequence ID" value="XM_071033918.1"/>
</dbReference>
<name>A0ABR4LFZ9_9EURO</name>
<feature type="compositionally biased region" description="Basic residues" evidence="1">
    <location>
        <begin position="84"/>
        <end position="94"/>
    </location>
</feature>
<sequence length="125" mass="14323">MRWTKENEELLWHAIFKTQSFHIDLDKISEAWRQFPAGDEKPTPKALKEHLGKYRKSLGGENKITFGMGSKRCVEDGAGAPATPRKRTPKKPTPKKAVVVKKEWRDEEGEEFEAGIATTDERVRM</sequence>
<dbReference type="EMBL" id="JBFXLQ010000069">
    <property type="protein sequence ID" value="KAL2862317.1"/>
    <property type="molecule type" value="Genomic_DNA"/>
</dbReference>
<organism evidence="2 3">
    <name type="scientific">Aspergillus lucknowensis</name>
    <dbReference type="NCBI Taxonomy" id="176173"/>
    <lineage>
        <taxon>Eukaryota</taxon>
        <taxon>Fungi</taxon>
        <taxon>Dikarya</taxon>
        <taxon>Ascomycota</taxon>
        <taxon>Pezizomycotina</taxon>
        <taxon>Eurotiomycetes</taxon>
        <taxon>Eurotiomycetidae</taxon>
        <taxon>Eurotiales</taxon>
        <taxon>Aspergillaceae</taxon>
        <taxon>Aspergillus</taxon>
        <taxon>Aspergillus subgen. Nidulantes</taxon>
    </lineage>
</organism>